<evidence type="ECO:0000256" key="6">
    <source>
        <dbReference type="SAM" id="Phobius"/>
    </source>
</evidence>
<dbReference type="GO" id="GO:0015297">
    <property type="term" value="F:antiporter activity"/>
    <property type="evidence" value="ECO:0007669"/>
    <property type="project" value="InterPro"/>
</dbReference>
<organism evidence="7 8">
    <name type="scientific">Schaedlerella arabinosiphila</name>
    <dbReference type="NCBI Taxonomy" id="2044587"/>
    <lineage>
        <taxon>Bacteria</taxon>
        <taxon>Bacillati</taxon>
        <taxon>Bacillota</taxon>
        <taxon>Clostridia</taxon>
        <taxon>Lachnospirales</taxon>
        <taxon>Lachnospiraceae</taxon>
        <taxon>Schaedlerella</taxon>
    </lineage>
</organism>
<evidence type="ECO:0000313" key="7">
    <source>
        <dbReference type="EMBL" id="RRK30460.1"/>
    </source>
</evidence>
<dbReference type="EMBL" id="RHJS01000002">
    <property type="protein sequence ID" value="RRK30460.1"/>
    <property type="molecule type" value="Genomic_DNA"/>
</dbReference>
<proteinExistence type="predicted"/>
<evidence type="ECO:0008006" key="9">
    <source>
        <dbReference type="Google" id="ProtNLM"/>
    </source>
</evidence>
<dbReference type="GO" id="GO:0042910">
    <property type="term" value="F:xenobiotic transmembrane transporter activity"/>
    <property type="evidence" value="ECO:0007669"/>
    <property type="project" value="InterPro"/>
</dbReference>
<comment type="subcellular location">
    <subcellularLocation>
        <location evidence="1">Cell membrane</location>
        <topology evidence="1">Multi-pass membrane protein</topology>
    </subcellularLocation>
</comment>
<dbReference type="AlphaFoldDB" id="A0A3R8KV92"/>
<dbReference type="Proteomes" id="UP000274920">
    <property type="component" value="Unassembled WGS sequence"/>
</dbReference>
<feature type="transmembrane region" description="Helical" evidence="6">
    <location>
        <begin position="95"/>
        <end position="115"/>
    </location>
</feature>
<evidence type="ECO:0000256" key="4">
    <source>
        <dbReference type="ARBA" id="ARBA00022989"/>
    </source>
</evidence>
<accession>A0A3R8KV92</accession>
<name>A0A3R8KV92_9FIRM</name>
<reference evidence="7" key="1">
    <citation type="submission" date="2018-10" db="EMBL/GenBank/DDBJ databases">
        <title>Schaedlerella arabinophila gen. nov. sp. nov., isolated from the mouse intestinal tract and comparative analysis with the genome of the closely related altered Schaedler flora strain ASF502.</title>
        <authorList>
            <person name="Miyake S."/>
            <person name="Soh M."/>
            <person name="Seedorf H."/>
        </authorList>
    </citation>
    <scope>NUCLEOTIDE SEQUENCE [LARGE SCALE GENOMIC DNA]</scope>
    <source>
        <strain evidence="7">DSM 106076</strain>
    </source>
</reference>
<dbReference type="RefSeq" id="WP_125126281.1">
    <property type="nucleotide sequence ID" value="NZ_RHJS01000002.1"/>
</dbReference>
<evidence type="ECO:0000256" key="5">
    <source>
        <dbReference type="ARBA" id="ARBA00023136"/>
    </source>
</evidence>
<keyword evidence="3 6" id="KW-0812">Transmembrane</keyword>
<sequence>MNETRVDYLNGKLFPMILKFSIPAAISLLITAIYNIVDRMFVGNFNGTSALAGLSVCFPLSYMMMAFALMCSAGGSTFFSLFSGQNEPEKMNRSFGNAMVLVCVFEIILSALLHYDVCDYARKRYQSRHPANHRE</sequence>
<dbReference type="InterPro" id="IPR002528">
    <property type="entry name" value="MATE_fam"/>
</dbReference>
<dbReference type="InterPro" id="IPR051327">
    <property type="entry name" value="MATE_MepA_subfamily"/>
</dbReference>
<evidence type="ECO:0000313" key="8">
    <source>
        <dbReference type="Proteomes" id="UP000274920"/>
    </source>
</evidence>
<evidence type="ECO:0000256" key="3">
    <source>
        <dbReference type="ARBA" id="ARBA00022692"/>
    </source>
</evidence>
<feature type="transmembrane region" description="Helical" evidence="6">
    <location>
        <begin position="49"/>
        <end position="75"/>
    </location>
</feature>
<dbReference type="Pfam" id="PF01554">
    <property type="entry name" value="MatE"/>
    <property type="match status" value="1"/>
</dbReference>
<dbReference type="GO" id="GO:0005886">
    <property type="term" value="C:plasma membrane"/>
    <property type="evidence" value="ECO:0007669"/>
    <property type="project" value="UniProtKB-SubCell"/>
</dbReference>
<evidence type="ECO:0000256" key="1">
    <source>
        <dbReference type="ARBA" id="ARBA00004651"/>
    </source>
</evidence>
<keyword evidence="8" id="KW-1185">Reference proteome</keyword>
<evidence type="ECO:0000256" key="2">
    <source>
        <dbReference type="ARBA" id="ARBA00022475"/>
    </source>
</evidence>
<keyword evidence="4 6" id="KW-1133">Transmembrane helix</keyword>
<keyword evidence="5 6" id="KW-0472">Membrane</keyword>
<keyword evidence="2" id="KW-1003">Cell membrane</keyword>
<comment type="caution">
    <text evidence="7">The sequence shown here is derived from an EMBL/GenBank/DDBJ whole genome shotgun (WGS) entry which is preliminary data.</text>
</comment>
<feature type="transmembrane region" description="Helical" evidence="6">
    <location>
        <begin position="20"/>
        <end position="37"/>
    </location>
</feature>
<gene>
    <name evidence="7" type="ORF">EBB54_03015</name>
</gene>
<protein>
    <recommendedName>
        <fullName evidence="9">MATE family efflux transporter</fullName>
    </recommendedName>
</protein>
<dbReference type="PANTHER" id="PTHR43823">
    <property type="entry name" value="SPORULATION PROTEIN YKVU"/>
    <property type="match status" value="1"/>
</dbReference>
<dbReference type="PANTHER" id="PTHR43823:SF3">
    <property type="entry name" value="MULTIDRUG EXPORT PROTEIN MEPA"/>
    <property type="match status" value="1"/>
</dbReference>